<dbReference type="PROSITE" id="PS51192">
    <property type="entry name" value="HELICASE_ATP_BIND_1"/>
    <property type="match status" value="1"/>
</dbReference>
<keyword evidence="2" id="KW-0255">Endonuclease</keyword>
<dbReference type="Pfam" id="PF19778">
    <property type="entry name" value="RE_endonuc"/>
    <property type="match status" value="1"/>
</dbReference>
<evidence type="ECO:0000313" key="3">
    <source>
        <dbReference type="Proteomes" id="UP000248557"/>
    </source>
</evidence>
<dbReference type="InterPro" id="IPR027417">
    <property type="entry name" value="P-loop_NTPase"/>
</dbReference>
<dbReference type="GO" id="GO:0015668">
    <property type="term" value="F:type III site-specific deoxyribonuclease activity"/>
    <property type="evidence" value="ECO:0007669"/>
    <property type="project" value="InterPro"/>
</dbReference>
<dbReference type="GO" id="GO:0005829">
    <property type="term" value="C:cytosol"/>
    <property type="evidence" value="ECO:0007669"/>
    <property type="project" value="TreeGrafter"/>
</dbReference>
<dbReference type="PANTHER" id="PTHR47396:SF1">
    <property type="entry name" value="ATP-DEPENDENT HELICASE IRC3-RELATED"/>
    <property type="match status" value="1"/>
</dbReference>
<dbReference type="InterPro" id="IPR006935">
    <property type="entry name" value="Helicase/UvrB_N"/>
</dbReference>
<keyword evidence="2" id="KW-0540">Nuclease</keyword>
<evidence type="ECO:0000259" key="1">
    <source>
        <dbReference type="PROSITE" id="PS51192"/>
    </source>
</evidence>
<dbReference type="InterPro" id="IPR014001">
    <property type="entry name" value="Helicase_ATP-bd"/>
</dbReference>
<dbReference type="InterPro" id="IPR045572">
    <property type="entry name" value="RE_endonuc_C"/>
</dbReference>
<dbReference type="InterPro" id="IPR050742">
    <property type="entry name" value="Helicase_Restrict-Modif_Enz"/>
</dbReference>
<evidence type="ECO:0000313" key="2">
    <source>
        <dbReference type="EMBL" id="RAP02987.1"/>
    </source>
</evidence>
<organism evidence="2 3">
    <name type="scientific">Methanosphaera stadtmanae</name>
    <dbReference type="NCBI Taxonomy" id="2317"/>
    <lineage>
        <taxon>Archaea</taxon>
        <taxon>Methanobacteriati</taxon>
        <taxon>Methanobacteriota</taxon>
        <taxon>Methanomada group</taxon>
        <taxon>Methanobacteria</taxon>
        <taxon>Methanobacteriales</taxon>
        <taxon>Methanobacteriaceae</taxon>
        <taxon>Methanosphaera</taxon>
    </lineage>
</organism>
<dbReference type="GO" id="GO:0120545">
    <property type="term" value="F:nucleic acid conformation isomerase activity"/>
    <property type="evidence" value="ECO:0007669"/>
    <property type="project" value="UniProtKB-ARBA"/>
</dbReference>
<dbReference type="Proteomes" id="UP000248557">
    <property type="component" value="Unassembled WGS sequence"/>
</dbReference>
<reference evidence="2 3" key="1">
    <citation type="submission" date="2017-05" db="EMBL/GenBank/DDBJ databases">
        <title>Host range expansion of the Methanosphaera genus to humans and monogastric animals involves recent and extensive reduction in genome content.</title>
        <authorList>
            <person name="Hoedt E.C."/>
            <person name="Volmer J.G."/>
            <person name="Parks D.H."/>
            <person name="Rosewarne C.P."/>
            <person name="Denman S.E."/>
            <person name="Mcsweeney C.S."/>
            <person name="O Cuiv P."/>
            <person name="Hugenholtz P."/>
            <person name="Tyson G.W."/>
            <person name="Morrison M."/>
        </authorList>
    </citation>
    <scope>NUCLEOTIDE SEQUENCE [LARGE SCALE GENOMIC DNA]</scope>
    <source>
        <strain evidence="2 3">PA5</strain>
    </source>
</reference>
<dbReference type="GO" id="GO:0003677">
    <property type="term" value="F:DNA binding"/>
    <property type="evidence" value="ECO:0007669"/>
    <property type="project" value="InterPro"/>
</dbReference>
<dbReference type="EMBL" id="NGJK01000057">
    <property type="protein sequence ID" value="RAP02987.1"/>
    <property type="molecule type" value="Genomic_DNA"/>
</dbReference>
<proteinExistence type="predicted"/>
<name>A0A328Q3V2_9EURY</name>
<dbReference type="SUPFAM" id="SSF52540">
    <property type="entry name" value="P-loop containing nucleoside triphosphate hydrolases"/>
    <property type="match status" value="2"/>
</dbReference>
<dbReference type="RefSeq" id="WP_112149586.1">
    <property type="nucleotide sequence ID" value="NZ_JAXJAF010000240.1"/>
</dbReference>
<dbReference type="Pfam" id="PF04851">
    <property type="entry name" value="ResIII"/>
    <property type="match status" value="1"/>
</dbReference>
<dbReference type="Gene3D" id="3.40.50.300">
    <property type="entry name" value="P-loop containing nucleotide triphosphate hydrolases"/>
    <property type="match status" value="2"/>
</dbReference>
<gene>
    <name evidence="2" type="ORF">CA615_04675</name>
</gene>
<protein>
    <submittedName>
        <fullName evidence="2">Type III restriction endonuclease subunit R</fullName>
    </submittedName>
</protein>
<dbReference type="GO" id="GO:0005524">
    <property type="term" value="F:ATP binding"/>
    <property type="evidence" value="ECO:0007669"/>
    <property type="project" value="InterPro"/>
</dbReference>
<dbReference type="PANTHER" id="PTHR47396">
    <property type="entry name" value="TYPE I RESTRICTION ENZYME ECOKI R PROTEIN"/>
    <property type="match status" value="1"/>
</dbReference>
<keyword evidence="2" id="KW-0378">Hydrolase</keyword>
<comment type="caution">
    <text evidence="2">The sequence shown here is derived from an EMBL/GenBank/DDBJ whole genome shotgun (WGS) entry which is preliminary data.</text>
</comment>
<sequence length="996" mass="116320">MKFKFNSNLDYQNEAINAAVDLFNGQSSIQSLFSFNGIYRNVDVSRHEEFNRSNIYQGVGNKLELSSSDILDNLRYVQGFHRLAPSLDLKDLNFTIEMETGTGKTYVYLKTIFELNKKYGFTKFIIVVPNIAIKEGVYKTLQITKEHFKTIYDNVLYDYFVYDSNKLDDVRNFALDSHIKIMIINIDAFKKNFDDPTKKNKVNIIHRPNDKLNGYKPIELIKETNPIVIIDEPQSITNTSKAKEAIKSLKALCTFQYSATPPDDSENLIYKLDAIDAYEMNLVKQIEVASMQSENNFNEAYIKLVSVDNKKSPISAKVEVNVINKKGEYKRKTLNINSGDDLSDNKLTNNKLYNGYIVDNICCEKDNEYVSFYNDKNIKLNTSHGELTENELKRNLINKTIEEHLDKELKLKNKGIKVLSLFFIDKVANYRQYGKNNEIIKGKYAKIFEEEYEKLIKKPKYTQLREFYTQNIDEFHDGYFSIDNKKHEKQYKNSITGKSNDDNYTYELIMKDKEKLLSLKNPLRFIFSHSALKEGWDNPNVFQICTLNETKSNMKKRQEIGRGLRLCVNQDGERIKDSSINILTIMANESYDDFAKSLQNEMEKDEGFKFGVIKKDMFANIKHLNRKNKEVLIEKSGSQQIFNFFKKEHYIDGKGKIQETLKDAVKNNTVKVPEQFEDIREDIINLIRKPLSEYKVHNKTERREIKLNKEIYLDEEFKDLWDKIKYKTTYQVDFDTDTLVANCIEELKDLKISTPRFIYTKGGLKITSAGINSDESIPEYIESKGDEIDLPDIVSELQQKTFLTRKTIVRILLESDSLDQFKKNPAEYIQESIKIINNQLNALLIDGIKYTKVGDYYAQELFEENELYGYLKRNMIESSKSVYDHVIYESKVECNFERKLELDDNVKVYAKLPSWFKINTPIGTYNPDWAILIKHDETEEKLYFVIETKGNIDNLRKTEEYKIKCAKKHFQVIGEDVGFKEVDNYNDFKKVCDLGD</sequence>
<accession>A0A328Q3V2</accession>
<feature type="domain" description="Helicase ATP-binding" evidence="1">
    <location>
        <begin position="85"/>
        <end position="279"/>
    </location>
</feature>
<dbReference type="SMART" id="SM00487">
    <property type="entry name" value="DEXDc"/>
    <property type="match status" value="1"/>
</dbReference>
<dbReference type="AlphaFoldDB" id="A0A328Q3V2"/>